<evidence type="ECO:0000256" key="3">
    <source>
        <dbReference type="ARBA" id="ARBA00022475"/>
    </source>
</evidence>
<evidence type="ECO:0000313" key="11">
    <source>
        <dbReference type="EMBL" id="CFQ64045.1"/>
    </source>
</evidence>
<keyword evidence="3" id="KW-1003">Cell membrane</keyword>
<dbReference type="AlphaFoldDB" id="A0A0H5GG68"/>
<keyword evidence="7 9" id="KW-1133">Transmembrane helix</keyword>
<organism evidence="11 12">
    <name type="scientific">Yersinia enterocolitica</name>
    <dbReference type="NCBI Taxonomy" id="630"/>
    <lineage>
        <taxon>Bacteria</taxon>
        <taxon>Pseudomonadati</taxon>
        <taxon>Pseudomonadota</taxon>
        <taxon>Gammaproteobacteria</taxon>
        <taxon>Enterobacterales</taxon>
        <taxon>Yersiniaceae</taxon>
        <taxon>Yersinia</taxon>
    </lineage>
</organism>
<keyword evidence="6" id="KW-0653">Protein transport</keyword>
<comment type="subcellular location">
    <subcellularLocation>
        <location evidence="1">Cell inner membrane</location>
    </subcellularLocation>
</comment>
<keyword evidence="4" id="KW-0997">Cell inner membrane</keyword>
<feature type="transmembrane region" description="Helical" evidence="9">
    <location>
        <begin position="22"/>
        <end position="40"/>
    </location>
</feature>
<accession>A0A0H5GG68</accession>
<keyword evidence="8 9" id="KW-0472">Membrane</keyword>
<evidence type="ECO:0000256" key="7">
    <source>
        <dbReference type="ARBA" id="ARBA00022989"/>
    </source>
</evidence>
<evidence type="ECO:0000256" key="6">
    <source>
        <dbReference type="ARBA" id="ARBA00022927"/>
    </source>
</evidence>
<protein>
    <submittedName>
        <fullName evidence="11">General secretion pathway protein C</fullName>
    </submittedName>
</protein>
<feature type="domain" description="Type II secretion system protein GspC N-terminal" evidence="10">
    <location>
        <begin position="85"/>
        <end position="170"/>
    </location>
</feature>
<evidence type="ECO:0000313" key="12">
    <source>
        <dbReference type="Proteomes" id="UP000048841"/>
    </source>
</evidence>
<dbReference type="GO" id="GO:0005886">
    <property type="term" value="C:plasma membrane"/>
    <property type="evidence" value="ECO:0007669"/>
    <property type="project" value="UniProtKB-SubCell"/>
</dbReference>
<dbReference type="Pfam" id="PF11356">
    <property type="entry name" value="T2SSC"/>
    <property type="match status" value="1"/>
</dbReference>
<evidence type="ECO:0000256" key="9">
    <source>
        <dbReference type="SAM" id="Phobius"/>
    </source>
</evidence>
<dbReference type="GO" id="GO:0015031">
    <property type="term" value="P:protein transport"/>
    <property type="evidence" value="ECO:0007669"/>
    <property type="project" value="UniProtKB-KW"/>
</dbReference>
<evidence type="ECO:0000256" key="5">
    <source>
        <dbReference type="ARBA" id="ARBA00022692"/>
    </source>
</evidence>
<name>A0A0H5GG68_YEREN</name>
<proteinExistence type="predicted"/>
<sequence length="173" mass="19978">MLSLFNQIVITPYKILTDNKRYILEVTIILCIFYQIYAGLNWVMGKDKRTVPVLYEGDNVGTNNFNKKVEMIAEIKKYFFLKQKNSDNKSKNETRDGTDLYNYPIYVGALKLVGVLEHTKEEKSIAIIENSGKQNLYFVGDEIESDTGITIVKILNDKIIINENKSYYSLKIL</sequence>
<evidence type="ECO:0000256" key="8">
    <source>
        <dbReference type="ARBA" id="ARBA00023136"/>
    </source>
</evidence>
<evidence type="ECO:0000256" key="4">
    <source>
        <dbReference type="ARBA" id="ARBA00022519"/>
    </source>
</evidence>
<gene>
    <name evidence="11" type="primary">outC</name>
    <name evidence="11" type="ORF">ERS137941_02318</name>
</gene>
<evidence type="ECO:0000259" key="10">
    <source>
        <dbReference type="Pfam" id="PF11356"/>
    </source>
</evidence>
<keyword evidence="2" id="KW-0813">Transport</keyword>
<evidence type="ECO:0000256" key="2">
    <source>
        <dbReference type="ARBA" id="ARBA00022448"/>
    </source>
</evidence>
<evidence type="ECO:0000256" key="1">
    <source>
        <dbReference type="ARBA" id="ARBA00004533"/>
    </source>
</evidence>
<keyword evidence="5 9" id="KW-0812">Transmembrane</keyword>
<dbReference type="InterPro" id="IPR024961">
    <property type="entry name" value="T2SS_GspC_N"/>
</dbReference>
<dbReference type="Proteomes" id="UP000048841">
    <property type="component" value="Unassembled WGS sequence"/>
</dbReference>
<dbReference type="EMBL" id="CGBR01000014">
    <property type="protein sequence ID" value="CFQ64045.1"/>
    <property type="molecule type" value="Genomic_DNA"/>
</dbReference>
<reference evidence="11 12" key="1">
    <citation type="submission" date="2015-03" db="EMBL/GenBank/DDBJ databases">
        <authorList>
            <person name="Murphy D."/>
        </authorList>
    </citation>
    <scope>NUCLEOTIDE SEQUENCE [LARGE SCALE GENOMIC DNA]</scope>
    <source>
        <strain evidence="11 12">IP26249</strain>
    </source>
</reference>
<dbReference type="Gene3D" id="2.30.30.830">
    <property type="match status" value="1"/>
</dbReference>